<evidence type="ECO:0000313" key="6">
    <source>
        <dbReference type="Proteomes" id="UP001652660"/>
    </source>
</evidence>
<dbReference type="InterPro" id="IPR000092">
    <property type="entry name" value="Polyprenyl_synt"/>
</dbReference>
<dbReference type="SUPFAM" id="SSF48576">
    <property type="entry name" value="Terpenoid synthases"/>
    <property type="match status" value="1"/>
</dbReference>
<dbReference type="RefSeq" id="XP_071905419.1">
    <property type="nucleotide sequence ID" value="XM_072049318.1"/>
</dbReference>
<sequence length="307" mass="33199">MARALSTCNGRANLFGSSTSNLLSPSSVCYRPLVVRMSREQPYWANIEADVETHLKEAIPIRHPVSVFEPMHHLAFAAPRTTAPALCIAACELVGGHRSQAMAAASAIQLMHAAASAHEQLPLTDRTRPKTKPATERKFGPNIELLTGDGIVPFGFELLADSLYSAQNNPDRVLRVMTEIARATGSQGVVDGQFREFIISQSDEEGAVDASSIEYVSRKKEGELHACAAACGAILGGGSEAEIEKLRSYGLYAGTIQGMLYGIGRNQKGVREMVENLRALALKEVESFKNREIEAISSLVEPELSFV</sequence>
<name>A0ABM4UDQ4_COFAR</name>
<organism evidence="6 7">
    <name type="scientific">Coffea arabica</name>
    <name type="common">Arabian coffee</name>
    <dbReference type="NCBI Taxonomy" id="13443"/>
    <lineage>
        <taxon>Eukaryota</taxon>
        <taxon>Viridiplantae</taxon>
        <taxon>Streptophyta</taxon>
        <taxon>Embryophyta</taxon>
        <taxon>Tracheophyta</taxon>
        <taxon>Spermatophyta</taxon>
        <taxon>Magnoliopsida</taxon>
        <taxon>eudicotyledons</taxon>
        <taxon>Gunneridae</taxon>
        <taxon>Pentapetalae</taxon>
        <taxon>asterids</taxon>
        <taxon>lamiids</taxon>
        <taxon>Gentianales</taxon>
        <taxon>Rubiaceae</taxon>
        <taxon>Ixoroideae</taxon>
        <taxon>Gardenieae complex</taxon>
        <taxon>Bertiereae - Coffeeae clade</taxon>
        <taxon>Coffeeae</taxon>
        <taxon>Coffea</taxon>
    </lineage>
</organism>
<reference evidence="7" key="1">
    <citation type="submission" date="2025-08" db="UniProtKB">
        <authorList>
            <consortium name="RefSeq"/>
        </authorList>
    </citation>
    <scope>IDENTIFICATION</scope>
    <source>
        <tissue evidence="7">Leaves</tissue>
    </source>
</reference>
<evidence type="ECO:0000256" key="3">
    <source>
        <dbReference type="ARBA" id="ARBA00022723"/>
    </source>
</evidence>
<proteinExistence type="inferred from homology"/>
<comment type="cofactor">
    <cofactor evidence="1">
        <name>Mg(2+)</name>
        <dbReference type="ChEBI" id="CHEBI:18420"/>
    </cofactor>
</comment>
<accession>A0ABM4UDQ4</accession>
<evidence type="ECO:0000256" key="2">
    <source>
        <dbReference type="ARBA" id="ARBA00006706"/>
    </source>
</evidence>
<evidence type="ECO:0000313" key="7">
    <source>
        <dbReference type="RefSeq" id="XP_071905419.1"/>
    </source>
</evidence>
<keyword evidence="6" id="KW-1185">Reference proteome</keyword>
<keyword evidence="5" id="KW-0808">Transferase</keyword>
<evidence type="ECO:0000256" key="1">
    <source>
        <dbReference type="ARBA" id="ARBA00001946"/>
    </source>
</evidence>
<dbReference type="PANTHER" id="PTHR43281:SF6">
    <property type="entry name" value="HETERODIMERIC GERANYLGERANYL PYROPHOSPHATE SYNTHASE SMALL SUBUNIT, CHLOROPLASTIC-LIKE"/>
    <property type="match status" value="1"/>
</dbReference>
<protein>
    <submittedName>
        <fullName evidence="7">Heterodimeric geranylgeranyl pyrophosphate synthase small subunit 2, chloroplastic-like</fullName>
    </submittedName>
</protein>
<dbReference type="Gene3D" id="1.10.600.10">
    <property type="entry name" value="Farnesyl Diphosphate Synthase"/>
    <property type="match status" value="1"/>
</dbReference>
<dbReference type="Proteomes" id="UP001652660">
    <property type="component" value="Chromosome 5e"/>
</dbReference>
<dbReference type="GeneID" id="113687789"/>
<gene>
    <name evidence="7" type="primary">LOC113687789</name>
</gene>
<evidence type="ECO:0000256" key="4">
    <source>
        <dbReference type="ARBA" id="ARBA00022842"/>
    </source>
</evidence>
<dbReference type="PANTHER" id="PTHR43281">
    <property type="entry name" value="FARNESYL DIPHOSPHATE SYNTHASE"/>
    <property type="match status" value="1"/>
</dbReference>
<comment type="similarity">
    <text evidence="2 5">Belongs to the FPP/GGPP synthase family.</text>
</comment>
<evidence type="ECO:0000256" key="5">
    <source>
        <dbReference type="RuleBase" id="RU004466"/>
    </source>
</evidence>
<keyword evidence="4" id="KW-0460">Magnesium</keyword>
<dbReference type="Pfam" id="PF00348">
    <property type="entry name" value="polyprenyl_synt"/>
    <property type="match status" value="1"/>
</dbReference>
<dbReference type="InterPro" id="IPR008949">
    <property type="entry name" value="Isoprenoid_synthase_dom_sf"/>
</dbReference>
<keyword evidence="3" id="KW-0479">Metal-binding</keyword>